<dbReference type="Gene3D" id="3.90.1750.20">
    <property type="entry name" value="Putative Large Serine Recombinase, Chain B, Domain 2"/>
    <property type="match status" value="1"/>
</dbReference>
<protein>
    <recommendedName>
        <fullName evidence="3">Recombinase domain-containing protein</fullName>
    </recommendedName>
</protein>
<proteinExistence type="predicted"/>
<evidence type="ECO:0000313" key="2">
    <source>
        <dbReference type="Proteomes" id="UP000199288"/>
    </source>
</evidence>
<sequence length="86" mass="9654">MSSIAEFYSRNLANEVIKGMSEKVKNGGSVSRAPIGYLNTRTIENGRENRTVTVDEHRAPLVTWAFNAYATGEHSVRTLTKELVRR</sequence>
<dbReference type="InterPro" id="IPR038109">
    <property type="entry name" value="DNA_bind_recomb_sf"/>
</dbReference>
<keyword evidence="2" id="KW-1185">Reference proteome</keyword>
<dbReference type="Proteomes" id="UP000199288">
    <property type="component" value="Unassembled WGS sequence"/>
</dbReference>
<evidence type="ECO:0008006" key="3">
    <source>
        <dbReference type="Google" id="ProtNLM"/>
    </source>
</evidence>
<gene>
    <name evidence="1" type="ORF">SAMN02910418_02348</name>
</gene>
<accession>A0A1H4DU02</accession>
<dbReference type="AlphaFoldDB" id="A0A1H4DU02"/>
<name>A0A1H4DU02_9ACTO</name>
<dbReference type="EMBL" id="FNQV01000020">
    <property type="protein sequence ID" value="SEA75998.1"/>
    <property type="molecule type" value="Genomic_DNA"/>
</dbReference>
<reference evidence="2" key="1">
    <citation type="submission" date="2016-10" db="EMBL/GenBank/DDBJ databases">
        <authorList>
            <person name="Varghese N."/>
            <person name="Submissions S."/>
        </authorList>
    </citation>
    <scope>NUCLEOTIDE SEQUENCE [LARGE SCALE GENOMIC DNA]</scope>
    <source>
        <strain evidence="2">KPR-1</strain>
    </source>
</reference>
<evidence type="ECO:0000313" key="1">
    <source>
        <dbReference type="EMBL" id="SEA75998.1"/>
    </source>
</evidence>
<dbReference type="RefSeq" id="WP_315971787.1">
    <property type="nucleotide sequence ID" value="NZ_FNQV01000020.1"/>
</dbReference>
<organism evidence="1 2">
    <name type="scientific">Bowdeniella nasicola</name>
    <dbReference type="NCBI Taxonomy" id="208480"/>
    <lineage>
        <taxon>Bacteria</taxon>
        <taxon>Bacillati</taxon>
        <taxon>Actinomycetota</taxon>
        <taxon>Actinomycetes</taxon>
        <taxon>Actinomycetales</taxon>
        <taxon>Actinomycetaceae</taxon>
        <taxon>Bowdeniella</taxon>
    </lineage>
</organism>